<dbReference type="Proteomes" id="UP000231279">
    <property type="component" value="Unassembled WGS sequence"/>
</dbReference>
<organism evidence="3 4">
    <name type="scientific">Handroanthus impetiginosus</name>
    <dbReference type="NCBI Taxonomy" id="429701"/>
    <lineage>
        <taxon>Eukaryota</taxon>
        <taxon>Viridiplantae</taxon>
        <taxon>Streptophyta</taxon>
        <taxon>Embryophyta</taxon>
        <taxon>Tracheophyta</taxon>
        <taxon>Spermatophyta</taxon>
        <taxon>Magnoliopsida</taxon>
        <taxon>eudicotyledons</taxon>
        <taxon>Gunneridae</taxon>
        <taxon>Pentapetalae</taxon>
        <taxon>asterids</taxon>
        <taxon>lamiids</taxon>
        <taxon>Lamiales</taxon>
        <taxon>Bignoniaceae</taxon>
        <taxon>Crescentiina</taxon>
        <taxon>Tabebuia alliance</taxon>
        <taxon>Handroanthus</taxon>
    </lineage>
</organism>
<keyword evidence="2" id="KW-1133">Transmembrane helix</keyword>
<feature type="region of interest" description="Disordered" evidence="1">
    <location>
        <begin position="53"/>
        <end position="115"/>
    </location>
</feature>
<dbReference type="InterPro" id="IPR037495">
    <property type="entry name" value="CLE41/42/44"/>
</dbReference>
<accession>A0A2G9GD09</accession>
<dbReference type="EMBL" id="NKXS01005614">
    <property type="protein sequence ID" value="PIN03171.1"/>
    <property type="molecule type" value="Genomic_DNA"/>
</dbReference>
<dbReference type="GO" id="GO:0033612">
    <property type="term" value="F:receptor serine/threonine kinase binding"/>
    <property type="evidence" value="ECO:0007669"/>
    <property type="project" value="InterPro"/>
</dbReference>
<dbReference type="GO" id="GO:0048046">
    <property type="term" value="C:apoplast"/>
    <property type="evidence" value="ECO:0007669"/>
    <property type="project" value="TreeGrafter"/>
</dbReference>
<dbReference type="OrthoDB" id="759183at2759"/>
<feature type="compositionally biased region" description="Basic and acidic residues" evidence="1">
    <location>
        <begin position="92"/>
        <end position="105"/>
    </location>
</feature>
<sequence length="115" mass="12563">MDIDLMCSLGGCMATTLKLNSSFNLEFSSKPHNLLLFFGLLFMILVALVNSSSSEDFSKPSSDMASVLPSHHQTTAKTVEFHPRKRGNPRSKGKDPRFGASDHEVPSGPNPISNR</sequence>
<reference evidence="4" key="1">
    <citation type="journal article" date="2018" name="Gigascience">
        <title>Genome assembly of the Pink Ipe (Handroanthus impetiginosus, Bignoniaceae), a highly valued, ecologically keystone Neotropical timber forest tree.</title>
        <authorList>
            <person name="Silva-Junior O.B."/>
            <person name="Grattapaglia D."/>
            <person name="Novaes E."/>
            <person name="Collevatti R.G."/>
        </authorList>
    </citation>
    <scope>NUCLEOTIDE SEQUENCE [LARGE SCALE GENOMIC DNA]</scope>
    <source>
        <strain evidence="4">cv. UFG-1</strain>
    </source>
</reference>
<feature type="compositionally biased region" description="Low complexity" evidence="1">
    <location>
        <begin position="53"/>
        <end position="62"/>
    </location>
</feature>
<keyword evidence="2" id="KW-0472">Membrane</keyword>
<proteinExistence type="predicted"/>
<protein>
    <submittedName>
        <fullName evidence="3">Uncharacterized protein</fullName>
    </submittedName>
</protein>
<dbReference type="AlphaFoldDB" id="A0A2G9GD09"/>
<evidence type="ECO:0000256" key="1">
    <source>
        <dbReference type="SAM" id="MobiDB-lite"/>
    </source>
</evidence>
<evidence type="ECO:0000313" key="3">
    <source>
        <dbReference type="EMBL" id="PIN03171.1"/>
    </source>
</evidence>
<dbReference type="GO" id="GO:0010089">
    <property type="term" value="P:xylem development"/>
    <property type="evidence" value="ECO:0007669"/>
    <property type="project" value="InterPro"/>
</dbReference>
<comment type="caution">
    <text evidence="3">The sequence shown here is derived from an EMBL/GenBank/DDBJ whole genome shotgun (WGS) entry which is preliminary data.</text>
</comment>
<keyword evidence="2" id="KW-0812">Transmembrane</keyword>
<dbReference type="PANTHER" id="PTHR35301">
    <property type="entry name" value="CLAVATA3/ESR (CLE)-RELATED PROTEIN 41-RELATED"/>
    <property type="match status" value="1"/>
</dbReference>
<feature type="transmembrane region" description="Helical" evidence="2">
    <location>
        <begin position="34"/>
        <end position="51"/>
    </location>
</feature>
<evidence type="ECO:0000313" key="4">
    <source>
        <dbReference type="Proteomes" id="UP000231279"/>
    </source>
</evidence>
<dbReference type="PANTHER" id="PTHR35301:SF1">
    <property type="entry name" value="CLAVATA3_ESR (CLE)-RELATED PROTEIN 41-RELATED"/>
    <property type="match status" value="1"/>
</dbReference>
<gene>
    <name evidence="3" type="ORF">CDL12_24310</name>
</gene>
<keyword evidence="4" id="KW-1185">Reference proteome</keyword>
<name>A0A2G9GD09_9LAMI</name>
<evidence type="ECO:0000256" key="2">
    <source>
        <dbReference type="SAM" id="Phobius"/>
    </source>
</evidence>